<reference evidence="1" key="1">
    <citation type="submission" date="2023-01" db="EMBL/GenBank/DDBJ databases">
        <title>Genome assembly of the deep-sea coral Lophelia pertusa.</title>
        <authorList>
            <person name="Herrera S."/>
            <person name="Cordes E."/>
        </authorList>
    </citation>
    <scope>NUCLEOTIDE SEQUENCE</scope>
    <source>
        <strain evidence="1">USNM1676648</strain>
        <tissue evidence="1">Polyp</tissue>
    </source>
</reference>
<protein>
    <submittedName>
        <fullName evidence="1">Uncharacterized protein</fullName>
    </submittedName>
</protein>
<evidence type="ECO:0000313" key="2">
    <source>
        <dbReference type="Proteomes" id="UP001163046"/>
    </source>
</evidence>
<name>A0A9W9Y813_9CNID</name>
<evidence type="ECO:0000313" key="1">
    <source>
        <dbReference type="EMBL" id="KAJ7321754.1"/>
    </source>
</evidence>
<dbReference type="EMBL" id="MU827824">
    <property type="protein sequence ID" value="KAJ7321754.1"/>
    <property type="molecule type" value="Genomic_DNA"/>
</dbReference>
<dbReference type="SUPFAM" id="SSF57302">
    <property type="entry name" value="Snake toxin-like"/>
    <property type="match status" value="1"/>
</dbReference>
<dbReference type="AlphaFoldDB" id="A0A9W9Y813"/>
<proteinExistence type="predicted"/>
<dbReference type="InterPro" id="IPR045860">
    <property type="entry name" value="Snake_toxin-like_sf"/>
</dbReference>
<accession>A0A9W9Y813</accession>
<sequence length="87" mass="9631">MGCPSCQSTTSLEDCDENAEMEKCFYPPQARCFVTKAKPENPDQYYYSRGCASEETYQDLTSHCADDANDCQVGFCLESDCLASLGN</sequence>
<dbReference type="Proteomes" id="UP001163046">
    <property type="component" value="Unassembled WGS sequence"/>
</dbReference>
<gene>
    <name evidence="1" type="ORF">OS493_034141</name>
</gene>
<comment type="caution">
    <text evidence="1">The sequence shown here is derived from an EMBL/GenBank/DDBJ whole genome shotgun (WGS) entry which is preliminary data.</text>
</comment>
<keyword evidence="2" id="KW-1185">Reference proteome</keyword>
<organism evidence="1 2">
    <name type="scientific">Desmophyllum pertusum</name>
    <dbReference type="NCBI Taxonomy" id="174260"/>
    <lineage>
        <taxon>Eukaryota</taxon>
        <taxon>Metazoa</taxon>
        <taxon>Cnidaria</taxon>
        <taxon>Anthozoa</taxon>
        <taxon>Hexacorallia</taxon>
        <taxon>Scleractinia</taxon>
        <taxon>Caryophylliina</taxon>
        <taxon>Caryophylliidae</taxon>
        <taxon>Desmophyllum</taxon>
    </lineage>
</organism>